<evidence type="ECO:0000256" key="1">
    <source>
        <dbReference type="SAM" id="MobiDB-lite"/>
    </source>
</evidence>
<organism evidence="2 3">
    <name type="scientific">Portunus trituberculatus</name>
    <name type="common">Swimming crab</name>
    <name type="synonym">Neptunus trituberculatus</name>
    <dbReference type="NCBI Taxonomy" id="210409"/>
    <lineage>
        <taxon>Eukaryota</taxon>
        <taxon>Metazoa</taxon>
        <taxon>Ecdysozoa</taxon>
        <taxon>Arthropoda</taxon>
        <taxon>Crustacea</taxon>
        <taxon>Multicrustacea</taxon>
        <taxon>Malacostraca</taxon>
        <taxon>Eumalacostraca</taxon>
        <taxon>Eucarida</taxon>
        <taxon>Decapoda</taxon>
        <taxon>Pleocyemata</taxon>
        <taxon>Brachyura</taxon>
        <taxon>Eubrachyura</taxon>
        <taxon>Portunoidea</taxon>
        <taxon>Portunidae</taxon>
        <taxon>Portuninae</taxon>
        <taxon>Portunus</taxon>
    </lineage>
</organism>
<dbReference type="EMBL" id="VSRR010143880">
    <property type="protein sequence ID" value="MPD05000.1"/>
    <property type="molecule type" value="Genomic_DNA"/>
</dbReference>
<sequence>MPPGNTSKALREEDVDSPRICHHSPSRQQNWWGRNRILPGNSADFVKDIYKRGVGINGRHISFPRGSLCLFKNAAGSSLAAPKSFKALRVPTMDAF</sequence>
<protein>
    <submittedName>
        <fullName evidence="2">Uncharacterized protein</fullName>
    </submittedName>
</protein>
<accession>A0A5B7KCX7</accession>
<name>A0A5B7KCX7_PORTR</name>
<comment type="caution">
    <text evidence="2">The sequence shown here is derived from an EMBL/GenBank/DDBJ whole genome shotgun (WGS) entry which is preliminary data.</text>
</comment>
<keyword evidence="3" id="KW-1185">Reference proteome</keyword>
<reference evidence="2 3" key="1">
    <citation type="submission" date="2019-05" db="EMBL/GenBank/DDBJ databases">
        <title>Another draft genome of Portunus trituberculatus and its Hox gene families provides insights of decapod evolution.</title>
        <authorList>
            <person name="Jeong J.-H."/>
            <person name="Song I."/>
            <person name="Kim S."/>
            <person name="Choi T."/>
            <person name="Kim D."/>
            <person name="Ryu S."/>
            <person name="Kim W."/>
        </authorList>
    </citation>
    <scope>NUCLEOTIDE SEQUENCE [LARGE SCALE GENOMIC DNA]</scope>
    <source>
        <tissue evidence="2">Muscle</tissue>
    </source>
</reference>
<dbReference type="Proteomes" id="UP000324222">
    <property type="component" value="Unassembled WGS sequence"/>
</dbReference>
<evidence type="ECO:0000313" key="3">
    <source>
        <dbReference type="Proteomes" id="UP000324222"/>
    </source>
</evidence>
<feature type="region of interest" description="Disordered" evidence="1">
    <location>
        <begin position="1"/>
        <end position="33"/>
    </location>
</feature>
<evidence type="ECO:0000313" key="2">
    <source>
        <dbReference type="EMBL" id="MPD05000.1"/>
    </source>
</evidence>
<proteinExistence type="predicted"/>
<gene>
    <name evidence="2" type="ORF">E2C01_100717</name>
</gene>
<dbReference type="AlphaFoldDB" id="A0A5B7KCX7"/>
<feature type="compositionally biased region" description="Basic and acidic residues" evidence="1">
    <location>
        <begin position="9"/>
        <end position="19"/>
    </location>
</feature>